<evidence type="ECO:0000313" key="2">
    <source>
        <dbReference type="Proteomes" id="UP001515641"/>
    </source>
</evidence>
<gene>
    <name evidence="1" type="ORF">HA052_04390</name>
</gene>
<reference evidence="1 2" key="1">
    <citation type="submission" date="2020-03" db="EMBL/GenBank/DDBJ databases">
        <title>Draft genome sequence of environmentally isolated cultures.</title>
        <authorList>
            <person name="Wilson H.S."/>
            <person name="De Leon M.E."/>
        </authorList>
    </citation>
    <scope>NUCLEOTIDE SEQUENCE [LARGE SCALE GENOMIC DNA]</scope>
    <source>
        <strain evidence="1 2">HSC-31F16</strain>
    </source>
</reference>
<proteinExistence type="predicted"/>
<dbReference type="Proteomes" id="UP001515641">
    <property type="component" value="Unassembled WGS sequence"/>
</dbReference>
<dbReference type="EMBL" id="JAAOMA010000004">
    <property type="protein sequence ID" value="NHR04429.1"/>
    <property type="molecule type" value="Genomic_DNA"/>
</dbReference>
<organism evidence="1 2">
    <name type="scientific">Chromobacterium fluminis</name>
    <dbReference type="NCBI Taxonomy" id="3044269"/>
    <lineage>
        <taxon>Bacteria</taxon>
        <taxon>Pseudomonadati</taxon>
        <taxon>Pseudomonadota</taxon>
        <taxon>Betaproteobacteria</taxon>
        <taxon>Neisseriales</taxon>
        <taxon>Chromobacteriaceae</taxon>
        <taxon>Chromobacterium</taxon>
    </lineage>
</organism>
<protein>
    <submittedName>
        <fullName evidence="1">Uncharacterized protein</fullName>
    </submittedName>
</protein>
<comment type="caution">
    <text evidence="1">The sequence shown here is derived from an EMBL/GenBank/DDBJ whole genome shotgun (WGS) entry which is preliminary data.</text>
</comment>
<sequence>MRLKTETFLLQLVERATLEPLSEVYESNLERGENEYDFSVEDRMKRSFLVEIETLIKHTPSLRRKLAGCDWIIDCTVV</sequence>
<keyword evidence="2" id="KW-1185">Reference proteome</keyword>
<accession>A0ABX0KY31</accession>
<dbReference type="RefSeq" id="WP_166450946.1">
    <property type="nucleotide sequence ID" value="NZ_JAAOMA010000004.1"/>
</dbReference>
<name>A0ABX0KY31_9NEIS</name>
<evidence type="ECO:0000313" key="1">
    <source>
        <dbReference type="EMBL" id="NHR04429.1"/>
    </source>
</evidence>